<evidence type="ECO:0000313" key="2">
    <source>
        <dbReference type="EMBL" id="ADU26132.1"/>
    </source>
</evidence>
<dbReference type="STRING" id="663278.Ethha_0555"/>
<organism evidence="2 3">
    <name type="scientific">Ethanoligenens harbinense (strain DSM 18485 / JCM 12961 / CGMCC 1.5033 / YUAN-3)</name>
    <dbReference type="NCBI Taxonomy" id="663278"/>
    <lineage>
        <taxon>Bacteria</taxon>
        <taxon>Bacillati</taxon>
        <taxon>Bacillota</taxon>
        <taxon>Clostridia</taxon>
        <taxon>Eubacteriales</taxon>
        <taxon>Oscillospiraceae</taxon>
        <taxon>Ethanoligenens</taxon>
    </lineage>
</organism>
<evidence type="ECO:0000313" key="3">
    <source>
        <dbReference type="Proteomes" id="UP000001551"/>
    </source>
</evidence>
<keyword evidence="1" id="KW-1133">Transmembrane helix</keyword>
<gene>
    <name evidence="2" type="ordered locus">Ethha_0555</name>
</gene>
<evidence type="ECO:0008006" key="4">
    <source>
        <dbReference type="Google" id="ProtNLM"/>
    </source>
</evidence>
<sequence>MTDALTIRIPQRSTNGVLILADYNCAENGTGRMWLLQRKQAFCFVGKGAIMKKGHIAILSAAAILAGAMLIPPVQAATISALSVFRVSDTKTITISMTDIQALSAKIKQPGENKTKSAAQSDAISQQLDAYAKSEVQPLGSTKEFHAFSIYLPEGEALGTPKLYSISSQTKTVTLDTQKLNAELAKAGASPLSETYNGTKISIVTPPAAIAAYADATLLETQGAYIDAPAKEVDALWSSLTSATAIPADLRSQLAAIDPTSRDVYLPVIEGLGRQTDIGVTTGYLYSAKDLAQLSSAIPNFPAAETLSKLQSDNTTVLIWTKNGILYALAGKKSDSALTQIARSIHS</sequence>
<dbReference type="HOGENOM" id="CLU_815675_0_0_9"/>
<name>E6U9E1_ETHHY</name>
<dbReference type="AlphaFoldDB" id="E6U9E1"/>
<dbReference type="KEGG" id="eha:Ethha_0555"/>
<dbReference type="Proteomes" id="UP000001551">
    <property type="component" value="Chromosome"/>
</dbReference>
<accession>E6U9E1</accession>
<protein>
    <recommendedName>
        <fullName evidence="4">DUF4367 domain-containing protein</fullName>
    </recommendedName>
</protein>
<keyword evidence="1" id="KW-0472">Membrane</keyword>
<keyword evidence="3" id="KW-1185">Reference proteome</keyword>
<dbReference type="eggNOG" id="COG5662">
    <property type="taxonomic scope" value="Bacteria"/>
</dbReference>
<dbReference type="EMBL" id="CP002400">
    <property type="protein sequence ID" value="ADU26132.1"/>
    <property type="molecule type" value="Genomic_DNA"/>
</dbReference>
<proteinExistence type="predicted"/>
<keyword evidence="1" id="KW-0812">Transmembrane</keyword>
<evidence type="ECO:0000256" key="1">
    <source>
        <dbReference type="SAM" id="Phobius"/>
    </source>
</evidence>
<reference evidence="2 3" key="1">
    <citation type="submission" date="2010-12" db="EMBL/GenBank/DDBJ databases">
        <title>Complete sequence of Ethanoligenens harbinense YUAN-3.</title>
        <authorList>
            <person name="Lucas S."/>
            <person name="Copeland A."/>
            <person name="Lapidus A."/>
            <person name="Cheng J.-F."/>
            <person name="Bruce D."/>
            <person name="Goodwin L."/>
            <person name="Pitluck S."/>
            <person name="Chertkov O."/>
            <person name="Misra M."/>
            <person name="Detter J.C."/>
            <person name="Han C."/>
            <person name="Tapia R."/>
            <person name="Land M."/>
            <person name="Hauser L."/>
            <person name="Jeffries C."/>
            <person name="Kyrpides N."/>
            <person name="Ivanova N."/>
            <person name="Mikhailova N."/>
            <person name="Wang A."/>
            <person name="Mouttaki H."/>
            <person name="He Z."/>
            <person name="Zhou J."/>
            <person name="Hemme C.L."/>
            <person name="Woyke T."/>
        </authorList>
    </citation>
    <scope>NUCLEOTIDE SEQUENCE [LARGE SCALE GENOMIC DNA]</scope>
    <source>
        <strain evidence="3">DSM 18485 / JCM 12961 / CGMCC 1.5033 / YUAN-3</strain>
    </source>
</reference>
<feature type="transmembrane region" description="Helical" evidence="1">
    <location>
        <begin position="56"/>
        <end position="74"/>
    </location>
</feature>